<sequence length="255" mass="29950">MSKENRHLADFNLSFSKDIFLSSLVEMNINAKAHLQYEELKQQVRRMLVTSVAYHFKKEIEDALHIIYHHHCNNMFNKFIDEKGKFKESLIIDMKGMLELYEVVHFQLHGETILEEALAFTMFHLKSTETTMDYPLSTQIANALKRPLHKSLPRLVAWSYIPIYEGYGTLAKNLKIFAQLDFIMVQHLHKELSKINRWWKGLDVATSFPFIRDGLIYLKPHYTIARTFMTKVISLTSILDDIYNASNKEFFSILI</sequence>
<protein>
    <recommendedName>
        <fullName evidence="1">Terpene synthase N-terminal domain-containing protein</fullName>
    </recommendedName>
</protein>
<dbReference type="Pfam" id="PF01397">
    <property type="entry name" value="Terpene_synth"/>
    <property type="match status" value="1"/>
</dbReference>
<dbReference type="GO" id="GO:0010333">
    <property type="term" value="F:terpene synthase activity"/>
    <property type="evidence" value="ECO:0007669"/>
    <property type="project" value="InterPro"/>
</dbReference>
<dbReference type="InterPro" id="IPR008949">
    <property type="entry name" value="Isoprenoid_synthase_dom_sf"/>
</dbReference>
<accession>A0A2P5YTX5</accession>
<dbReference type="InterPro" id="IPR050148">
    <property type="entry name" value="Terpene_synthase-like"/>
</dbReference>
<dbReference type="AlphaFoldDB" id="A0A2P5YTX5"/>
<dbReference type="EMBL" id="KZ662798">
    <property type="protein sequence ID" value="PPS18983.1"/>
    <property type="molecule type" value="Genomic_DNA"/>
</dbReference>
<dbReference type="SUPFAM" id="SSF48576">
    <property type="entry name" value="Terpenoid synthases"/>
    <property type="match status" value="1"/>
</dbReference>
<dbReference type="SUPFAM" id="SSF48239">
    <property type="entry name" value="Terpenoid cyclases/Protein prenyltransferases"/>
    <property type="match status" value="1"/>
</dbReference>
<reference evidence="2 3" key="1">
    <citation type="submission" date="2015-01" db="EMBL/GenBank/DDBJ databases">
        <title>Genome of allotetraploid Gossypium barbadense reveals genomic plasticity and fiber elongation in cotton evolution.</title>
        <authorList>
            <person name="Chen X."/>
            <person name="Liu X."/>
            <person name="Zhao B."/>
            <person name="Zheng H."/>
            <person name="Hu Y."/>
            <person name="Lu G."/>
            <person name="Yang C."/>
            <person name="Chen J."/>
            <person name="Shan C."/>
            <person name="Zhang L."/>
            <person name="Zhou Y."/>
            <person name="Wang L."/>
            <person name="Guo W."/>
            <person name="Bai Y."/>
            <person name="Ruan J."/>
            <person name="Shangguan X."/>
            <person name="Mao Y."/>
            <person name="Jiang J."/>
            <person name="Zhu Y."/>
            <person name="Lei J."/>
            <person name="Kang H."/>
            <person name="Chen S."/>
            <person name="He X."/>
            <person name="Wang R."/>
            <person name="Wang Y."/>
            <person name="Chen J."/>
            <person name="Wang L."/>
            <person name="Yu S."/>
            <person name="Wang B."/>
            <person name="Wei J."/>
            <person name="Song S."/>
            <person name="Lu X."/>
            <person name="Gao Z."/>
            <person name="Gu W."/>
            <person name="Deng X."/>
            <person name="Ma D."/>
            <person name="Wang S."/>
            <person name="Liang W."/>
            <person name="Fang L."/>
            <person name="Cai C."/>
            <person name="Zhu X."/>
            <person name="Zhou B."/>
            <person name="Zhang Y."/>
            <person name="Chen Z."/>
            <person name="Xu S."/>
            <person name="Zhu R."/>
            <person name="Wang S."/>
            <person name="Zhang T."/>
            <person name="Zhao G."/>
        </authorList>
    </citation>
    <scope>NUCLEOTIDE SEQUENCE [LARGE SCALE GENOMIC DNA]</scope>
    <source>
        <strain evidence="3">cv. Xinhai21</strain>
        <tissue evidence="2">Leaf</tissue>
    </source>
</reference>
<dbReference type="Gene3D" id="1.50.10.130">
    <property type="entry name" value="Terpene synthase, N-terminal domain"/>
    <property type="match status" value="1"/>
</dbReference>
<proteinExistence type="predicted"/>
<dbReference type="InterPro" id="IPR008930">
    <property type="entry name" value="Terpenoid_cyclase/PrenylTrfase"/>
</dbReference>
<evidence type="ECO:0000259" key="1">
    <source>
        <dbReference type="Pfam" id="PF01397"/>
    </source>
</evidence>
<feature type="domain" description="Terpene synthase N-terminal" evidence="1">
    <location>
        <begin position="74"/>
        <end position="144"/>
    </location>
</feature>
<dbReference type="PANTHER" id="PTHR31225">
    <property type="entry name" value="OS04G0344100 PROTEIN-RELATED"/>
    <property type="match status" value="1"/>
</dbReference>
<dbReference type="OrthoDB" id="997533at2759"/>
<gene>
    <name evidence="2" type="ORF">GOBAR_AA01631</name>
</gene>
<dbReference type="InterPro" id="IPR001906">
    <property type="entry name" value="Terpene_synth_N"/>
</dbReference>
<dbReference type="PANTHER" id="PTHR31225:SF248">
    <property type="entry name" value="(+)-DELTA-CADINENE SYNTHASE"/>
    <property type="match status" value="1"/>
</dbReference>
<evidence type="ECO:0000313" key="2">
    <source>
        <dbReference type="EMBL" id="PPS18983.1"/>
    </source>
</evidence>
<organism evidence="2 3">
    <name type="scientific">Gossypium barbadense</name>
    <name type="common">Sea Island cotton</name>
    <name type="synonym">Hibiscus barbadensis</name>
    <dbReference type="NCBI Taxonomy" id="3634"/>
    <lineage>
        <taxon>Eukaryota</taxon>
        <taxon>Viridiplantae</taxon>
        <taxon>Streptophyta</taxon>
        <taxon>Embryophyta</taxon>
        <taxon>Tracheophyta</taxon>
        <taxon>Spermatophyta</taxon>
        <taxon>Magnoliopsida</taxon>
        <taxon>eudicotyledons</taxon>
        <taxon>Gunneridae</taxon>
        <taxon>Pentapetalae</taxon>
        <taxon>rosids</taxon>
        <taxon>malvids</taxon>
        <taxon>Malvales</taxon>
        <taxon>Malvaceae</taxon>
        <taxon>Malvoideae</taxon>
        <taxon>Gossypium</taxon>
    </lineage>
</organism>
<dbReference type="GO" id="GO:0016114">
    <property type="term" value="P:terpenoid biosynthetic process"/>
    <property type="evidence" value="ECO:0007669"/>
    <property type="project" value="InterPro"/>
</dbReference>
<evidence type="ECO:0000313" key="3">
    <source>
        <dbReference type="Proteomes" id="UP000239757"/>
    </source>
</evidence>
<dbReference type="InterPro" id="IPR036965">
    <property type="entry name" value="Terpene_synth_N_sf"/>
</dbReference>
<name>A0A2P5YTX5_GOSBA</name>
<dbReference type="Gene3D" id="1.10.600.10">
    <property type="entry name" value="Farnesyl Diphosphate Synthase"/>
    <property type="match status" value="1"/>
</dbReference>
<dbReference type="Proteomes" id="UP000239757">
    <property type="component" value="Unassembled WGS sequence"/>
</dbReference>